<evidence type="ECO:0000313" key="2">
    <source>
        <dbReference type="EMBL" id="MCX5564149.1"/>
    </source>
</evidence>
<dbReference type="GO" id="GO:0032259">
    <property type="term" value="P:methylation"/>
    <property type="evidence" value="ECO:0007669"/>
    <property type="project" value="UniProtKB-KW"/>
</dbReference>
<keyword evidence="2" id="KW-0808">Transferase</keyword>
<dbReference type="GO" id="GO:0008757">
    <property type="term" value="F:S-adenosylmethionine-dependent methyltransferase activity"/>
    <property type="evidence" value="ECO:0007669"/>
    <property type="project" value="InterPro"/>
</dbReference>
<feature type="domain" description="Methyltransferase type 11" evidence="1">
    <location>
        <begin position="40"/>
        <end position="133"/>
    </location>
</feature>
<name>A0AAW5VIY1_9BURK</name>
<evidence type="ECO:0000313" key="3">
    <source>
        <dbReference type="Proteomes" id="UP001208074"/>
    </source>
</evidence>
<dbReference type="InterPro" id="IPR013216">
    <property type="entry name" value="Methyltransf_11"/>
</dbReference>
<keyword evidence="2" id="KW-0489">Methyltransferase</keyword>
<dbReference type="AlphaFoldDB" id="A0AAW5VIY1"/>
<dbReference type="EMBL" id="JAPKNB010000001">
    <property type="protein sequence ID" value="MCX5564149.1"/>
    <property type="molecule type" value="Genomic_DNA"/>
</dbReference>
<dbReference type="InterPro" id="IPR029063">
    <property type="entry name" value="SAM-dependent_MTases_sf"/>
</dbReference>
<accession>A0AAW5VIY1</accession>
<reference evidence="2" key="1">
    <citation type="submission" date="2022-11" db="EMBL/GenBank/DDBJ databases">
        <title>Biodiversity and phylogenetic relationships of bacteria.</title>
        <authorList>
            <person name="Machado R.A.R."/>
            <person name="Bhat A."/>
            <person name="Loulou A."/>
            <person name="Kallel S."/>
        </authorList>
    </citation>
    <scope>NUCLEOTIDE SEQUENCE</scope>
    <source>
        <strain evidence="2">DSM 16503</strain>
    </source>
</reference>
<dbReference type="Gene3D" id="3.40.50.150">
    <property type="entry name" value="Vaccinia Virus protein VP39"/>
    <property type="match status" value="1"/>
</dbReference>
<proteinExistence type="predicted"/>
<gene>
    <name evidence="2" type="ORF">OSH02_02125</name>
</gene>
<dbReference type="PANTHER" id="PTHR42912">
    <property type="entry name" value="METHYLTRANSFERASE"/>
    <property type="match status" value="1"/>
</dbReference>
<dbReference type="SUPFAM" id="SSF53335">
    <property type="entry name" value="S-adenosyl-L-methionine-dependent methyltransferases"/>
    <property type="match status" value="1"/>
</dbReference>
<dbReference type="Pfam" id="PF08241">
    <property type="entry name" value="Methyltransf_11"/>
    <property type="match status" value="1"/>
</dbReference>
<dbReference type="GeneID" id="94038618"/>
<dbReference type="CDD" id="cd02440">
    <property type="entry name" value="AdoMet_MTases"/>
    <property type="match status" value="1"/>
</dbReference>
<organism evidence="2 3">
    <name type="scientific">Alcaligenes phenolicus</name>
    <dbReference type="NCBI Taxonomy" id="232846"/>
    <lineage>
        <taxon>Bacteria</taxon>
        <taxon>Pseudomonadati</taxon>
        <taxon>Pseudomonadota</taxon>
        <taxon>Betaproteobacteria</taxon>
        <taxon>Burkholderiales</taxon>
        <taxon>Alcaligenaceae</taxon>
        <taxon>Alcaligenes</taxon>
    </lineage>
</organism>
<comment type="caution">
    <text evidence="2">The sequence shown here is derived from an EMBL/GenBank/DDBJ whole genome shotgun (WGS) entry which is preliminary data.</text>
</comment>
<dbReference type="InterPro" id="IPR050508">
    <property type="entry name" value="Methyltransf_Superfamily"/>
</dbReference>
<protein>
    <submittedName>
        <fullName evidence="2">Class I SAM-dependent methyltransferase</fullName>
    </submittedName>
</protein>
<dbReference type="RefSeq" id="WP_026485002.1">
    <property type="nucleotide sequence ID" value="NZ_DAMBOE010000002.1"/>
</dbReference>
<evidence type="ECO:0000259" key="1">
    <source>
        <dbReference type="Pfam" id="PF08241"/>
    </source>
</evidence>
<dbReference type="Proteomes" id="UP001208074">
    <property type="component" value="Unassembled WGS sequence"/>
</dbReference>
<sequence length="259" mass="28710">MAINFHDQKNRKTYATREADGSWAQAIETLISPVGLRVADIGCGGGIYSSAFLDQGASSVVGVDFSQAMISGAQERNAGRAGIEFRLGNATATGLPSESVDLVFQRALIHHLAGYEVCFAEAKRLLVPDGALLVQDRTAADVQQPASASHLRGYFFECFPRLLEVELKRRPETSKVQAAMQAAGFVALQSSTVWEDRRYYNSFEEYAQELAQRTGRSILHELSDIELQELIDYIRARVLVNQSFVERDCWTLWLGKRGS</sequence>